<evidence type="ECO:0000313" key="3">
    <source>
        <dbReference type="Proteomes" id="UP000004198"/>
    </source>
</evidence>
<feature type="compositionally biased region" description="Polar residues" evidence="1">
    <location>
        <begin position="19"/>
        <end position="28"/>
    </location>
</feature>
<protein>
    <submittedName>
        <fullName evidence="2">Uncharacterized protein</fullName>
    </submittedName>
</protein>
<sequence>MNRNKKDKNVKMNKAIENMGNSTSIHSLNTDNNATGKNNNHKTNNK</sequence>
<dbReference type="RefSeq" id="WP_007060742.1">
    <property type="nucleotide sequence ID" value="NZ_ACVI01000025.1"/>
</dbReference>
<dbReference type="Proteomes" id="UP000004198">
    <property type="component" value="Unassembled WGS sequence"/>
</dbReference>
<keyword evidence="3" id="KW-1185">Reference proteome</keyword>
<feature type="compositionally biased region" description="Low complexity" evidence="1">
    <location>
        <begin position="29"/>
        <end position="38"/>
    </location>
</feature>
<reference evidence="2 3" key="1">
    <citation type="submission" date="2009-06" db="EMBL/GenBank/DDBJ databases">
        <title>The draft genome of Clostridium carboxidivorans P7.</title>
        <authorList>
            <consortium name="US DOE Joint Genome Institute (JGI-PGF)"/>
            <person name="Lucas S."/>
            <person name="Copeland A."/>
            <person name="Lapidus A."/>
            <person name="Glavina del Rio T."/>
            <person name="Tice H."/>
            <person name="Bruce D."/>
            <person name="Goodwin L."/>
            <person name="Pitluck S."/>
            <person name="Larimer F."/>
            <person name="Land M.L."/>
            <person name="Hauser L."/>
            <person name="Hemme C.L."/>
        </authorList>
    </citation>
    <scope>NUCLEOTIDE SEQUENCE [LARGE SCALE GENOMIC DNA]</scope>
    <source>
        <strain evidence="2 3">P7</strain>
    </source>
</reference>
<feature type="region of interest" description="Disordered" evidence="1">
    <location>
        <begin position="1"/>
        <end position="46"/>
    </location>
</feature>
<dbReference type="AlphaFoldDB" id="C6PSU0"/>
<comment type="caution">
    <text evidence="2">The sequence shown here is derived from an EMBL/GenBank/DDBJ whole genome shotgun (WGS) entry which is preliminary data.</text>
</comment>
<proteinExistence type="predicted"/>
<dbReference type="EMBL" id="ACVI01000025">
    <property type="protein sequence ID" value="EET87679.1"/>
    <property type="molecule type" value="Genomic_DNA"/>
</dbReference>
<gene>
    <name evidence="2" type="ORF">CcarbDRAFT_1857</name>
</gene>
<organism evidence="2 3">
    <name type="scientific">Clostridium carboxidivorans P7</name>
    <dbReference type="NCBI Taxonomy" id="536227"/>
    <lineage>
        <taxon>Bacteria</taxon>
        <taxon>Bacillati</taxon>
        <taxon>Bacillota</taxon>
        <taxon>Clostridia</taxon>
        <taxon>Eubacteriales</taxon>
        <taxon>Clostridiaceae</taxon>
        <taxon>Clostridium</taxon>
    </lineage>
</organism>
<name>C6PSU0_9CLOT</name>
<accession>C6PSU0</accession>
<evidence type="ECO:0000313" key="2">
    <source>
        <dbReference type="EMBL" id="EET87679.1"/>
    </source>
</evidence>
<evidence type="ECO:0000256" key="1">
    <source>
        <dbReference type="SAM" id="MobiDB-lite"/>
    </source>
</evidence>